<dbReference type="Gene3D" id="3.40.190.10">
    <property type="entry name" value="Periplasmic binding protein-like II"/>
    <property type="match status" value="1"/>
</dbReference>
<dbReference type="InterPro" id="IPR006059">
    <property type="entry name" value="SBP"/>
</dbReference>
<comment type="caution">
    <text evidence="2">The sequence shown here is derived from an EMBL/GenBank/DDBJ whole genome shotgun (WGS) entry which is preliminary data.</text>
</comment>
<organism evidence="2 3">
    <name type="scientific">Kribbella solani</name>
    <dbReference type="NCBI Taxonomy" id="236067"/>
    <lineage>
        <taxon>Bacteria</taxon>
        <taxon>Bacillati</taxon>
        <taxon>Actinomycetota</taxon>
        <taxon>Actinomycetes</taxon>
        <taxon>Propionibacteriales</taxon>
        <taxon>Kribbellaceae</taxon>
        <taxon>Kribbella</taxon>
    </lineage>
</organism>
<evidence type="ECO:0000313" key="2">
    <source>
        <dbReference type="EMBL" id="MBB5979534.1"/>
    </source>
</evidence>
<evidence type="ECO:0000313" key="3">
    <source>
        <dbReference type="Proteomes" id="UP000558997"/>
    </source>
</evidence>
<dbReference type="Proteomes" id="UP000558997">
    <property type="component" value="Unassembled WGS sequence"/>
</dbReference>
<dbReference type="CDD" id="cd13585">
    <property type="entry name" value="PBP2_TMBP_like"/>
    <property type="match status" value="1"/>
</dbReference>
<dbReference type="PANTHER" id="PTHR43649:SF12">
    <property type="entry name" value="DIACETYLCHITOBIOSE BINDING PROTEIN DASA"/>
    <property type="match status" value="1"/>
</dbReference>
<keyword evidence="1" id="KW-0732">Signal</keyword>
<dbReference type="InterPro" id="IPR050490">
    <property type="entry name" value="Bact_solute-bd_prot1"/>
</dbReference>
<dbReference type="SUPFAM" id="SSF53850">
    <property type="entry name" value="Periplasmic binding protein-like II"/>
    <property type="match status" value="1"/>
</dbReference>
<dbReference type="PANTHER" id="PTHR43649">
    <property type="entry name" value="ARABINOSE-BINDING PROTEIN-RELATED"/>
    <property type="match status" value="1"/>
</dbReference>
<dbReference type="PROSITE" id="PS51257">
    <property type="entry name" value="PROKAR_LIPOPROTEIN"/>
    <property type="match status" value="1"/>
</dbReference>
<evidence type="ECO:0000256" key="1">
    <source>
        <dbReference type="SAM" id="SignalP"/>
    </source>
</evidence>
<proteinExistence type="predicted"/>
<keyword evidence="2" id="KW-0762">Sugar transport</keyword>
<dbReference type="RefSeq" id="WP_202887358.1">
    <property type="nucleotide sequence ID" value="NZ_BAAAVN010000001.1"/>
</dbReference>
<feature type="signal peptide" evidence="1">
    <location>
        <begin position="1"/>
        <end position="28"/>
    </location>
</feature>
<accession>A0A841DK72</accession>
<dbReference type="AlphaFoldDB" id="A0A841DK72"/>
<protein>
    <submittedName>
        <fullName evidence="2">Multiple sugar transport system substrate-binding protein</fullName>
    </submittedName>
</protein>
<keyword evidence="3" id="KW-1185">Reference proteome</keyword>
<keyword evidence="2" id="KW-0813">Transport</keyword>
<sequence>MSTKDHLMITARKLLGALALTTAVTLTAACGASGTSGGGAAAGSTDVKLRMTVWTSNEDQLKLFDSIGDAYKAEHPEVTSITFESLPFADYNTTLTTQIAGGNAPDLAWMGDLSKDLIGADALVGLTDKLKATNGWNYDDLEDSATKEFSRDGKLYAYPFSNSPFALYVNNDLLAKAGQKIDPKTLTWDQVAAAGAAVHAKTGKAGFVVRDFDYTAWNMLATVWTGFGASAWSADGKTCEFGSPQMQQAFTFLHDAAFKTKAMPGPGTKADFFAGDAAFTVAQVSRASLLKGSFKFGLYPLPAGPAGKYSVLGQAGVGVLAASKHPDQATDFLAYLTNPANAEKLAQFFPPPRKSLLTGEKLAANNKVLSAAQLQEVVVDQLPKAVTLPNHTKPAEIAQKGKTALDALWKPDADIPAVLNSVCAAIEPILAK</sequence>
<name>A0A841DK72_9ACTN</name>
<feature type="chain" id="PRO_5038757062" evidence="1">
    <location>
        <begin position="29"/>
        <end position="432"/>
    </location>
</feature>
<gene>
    <name evidence="2" type="ORF">HDA44_002875</name>
</gene>
<reference evidence="2 3" key="1">
    <citation type="submission" date="2020-08" db="EMBL/GenBank/DDBJ databases">
        <title>Sequencing the genomes of 1000 actinobacteria strains.</title>
        <authorList>
            <person name="Klenk H.-P."/>
        </authorList>
    </citation>
    <scope>NUCLEOTIDE SEQUENCE [LARGE SCALE GENOMIC DNA]</scope>
    <source>
        <strain evidence="2 3">DSM 17294</strain>
    </source>
</reference>
<dbReference type="EMBL" id="JACHNF010000001">
    <property type="protein sequence ID" value="MBB5979534.1"/>
    <property type="molecule type" value="Genomic_DNA"/>
</dbReference>
<dbReference type="Pfam" id="PF01547">
    <property type="entry name" value="SBP_bac_1"/>
    <property type="match status" value="1"/>
</dbReference>